<reference evidence="2 3" key="1">
    <citation type="submission" date="2013-05" db="EMBL/GenBank/DDBJ databases">
        <title>Genome assembly of Chondromyces apiculatus DSM 436.</title>
        <authorList>
            <person name="Sharma G."/>
            <person name="Khatri I."/>
            <person name="Kaur C."/>
            <person name="Mayilraj S."/>
            <person name="Subramanian S."/>
        </authorList>
    </citation>
    <scope>NUCLEOTIDE SEQUENCE [LARGE SCALE GENOMIC DNA]</scope>
    <source>
        <strain evidence="2 3">DSM 436</strain>
    </source>
</reference>
<dbReference type="EMBL" id="ASRX01000028">
    <property type="protein sequence ID" value="EYF04972.1"/>
    <property type="molecule type" value="Genomic_DNA"/>
</dbReference>
<gene>
    <name evidence="2" type="ORF">CAP_3783</name>
</gene>
<dbReference type="RefSeq" id="WP_156040950.1">
    <property type="nucleotide sequence ID" value="NZ_ASRX01000028.1"/>
</dbReference>
<keyword evidence="1" id="KW-0472">Membrane</keyword>
<keyword evidence="3" id="KW-1185">Reference proteome</keyword>
<feature type="transmembrane region" description="Helical" evidence="1">
    <location>
        <begin position="21"/>
        <end position="41"/>
    </location>
</feature>
<comment type="caution">
    <text evidence="2">The sequence shown here is derived from an EMBL/GenBank/DDBJ whole genome shotgun (WGS) entry which is preliminary data.</text>
</comment>
<name>A0A017T7L5_9BACT</name>
<accession>A0A017T7L5</accession>
<keyword evidence="1" id="KW-0812">Transmembrane</keyword>
<keyword evidence="1" id="KW-1133">Transmembrane helix</keyword>
<organism evidence="2 3">
    <name type="scientific">Chondromyces apiculatus DSM 436</name>
    <dbReference type="NCBI Taxonomy" id="1192034"/>
    <lineage>
        <taxon>Bacteria</taxon>
        <taxon>Pseudomonadati</taxon>
        <taxon>Myxococcota</taxon>
        <taxon>Polyangia</taxon>
        <taxon>Polyangiales</taxon>
        <taxon>Polyangiaceae</taxon>
        <taxon>Chondromyces</taxon>
    </lineage>
</organism>
<evidence type="ECO:0000313" key="2">
    <source>
        <dbReference type="EMBL" id="EYF04972.1"/>
    </source>
</evidence>
<sequence length="68" mass="7332">MTHPYRTPPDERPPPPQTDVARLRSVTFAFGFLCMVAGAALSGVDRAKYVLLGTVGGVVLLLSRTQEC</sequence>
<proteinExistence type="predicted"/>
<dbReference type="STRING" id="1192034.CAP_3783"/>
<feature type="transmembrane region" description="Helical" evidence="1">
    <location>
        <begin position="47"/>
        <end position="63"/>
    </location>
</feature>
<protein>
    <submittedName>
        <fullName evidence="2">Uncharacterized protein</fullName>
    </submittedName>
</protein>
<evidence type="ECO:0000313" key="3">
    <source>
        <dbReference type="Proteomes" id="UP000019678"/>
    </source>
</evidence>
<evidence type="ECO:0000256" key="1">
    <source>
        <dbReference type="SAM" id="Phobius"/>
    </source>
</evidence>
<dbReference type="Proteomes" id="UP000019678">
    <property type="component" value="Unassembled WGS sequence"/>
</dbReference>
<dbReference type="AlphaFoldDB" id="A0A017T7L5"/>